<gene>
    <name evidence="1" type="ORF">ACFQBQ_08120</name>
</gene>
<dbReference type="EMBL" id="JBHSWI010000001">
    <property type="protein sequence ID" value="MFC6645549.1"/>
    <property type="molecule type" value="Genomic_DNA"/>
</dbReference>
<proteinExistence type="predicted"/>
<evidence type="ECO:0000313" key="2">
    <source>
        <dbReference type="Proteomes" id="UP001596391"/>
    </source>
</evidence>
<keyword evidence="2" id="KW-1185">Reference proteome</keyword>
<evidence type="ECO:0000313" key="1">
    <source>
        <dbReference type="EMBL" id="MFC6645549.1"/>
    </source>
</evidence>
<name>A0ABW1Z8W1_9BACT</name>
<sequence>MELIFDSHGAKELRLPPRCTLDLSGLEQPEVQEALTLCLQENLYIAASVGIDLTALDGVTFAVDCRKAACALQNLPAGALPLEVGSQPESMELARTAAVWRDDALRFHIVIRFGLGLMALSPDRDMQRLALACMAHEAAHVEHESHLYRTFPESYGKPLECGNRSRKAFLKAMDVWSEYAACRSSALFRPEAVAEFEAIVCRALDDCDGKTEQARTQNEERDEILIRRETEQIVGDVFICAGYLLGQMHGLGQWLTDPRPNLEDTFRRQPTFAASIRRLENVLVQMWSTKLSWDSIEVFAPIYDLICERADGSDSSMGTVT</sequence>
<accession>A0ABW1Z8W1</accession>
<dbReference type="Proteomes" id="UP001596391">
    <property type="component" value="Unassembled WGS sequence"/>
</dbReference>
<protein>
    <submittedName>
        <fullName evidence="1">Uncharacterized protein</fullName>
    </submittedName>
</protein>
<reference evidence="2" key="1">
    <citation type="journal article" date="2019" name="Int. J. Syst. Evol. Microbiol.">
        <title>The Global Catalogue of Microorganisms (GCM) 10K type strain sequencing project: providing services to taxonomists for standard genome sequencing and annotation.</title>
        <authorList>
            <consortium name="The Broad Institute Genomics Platform"/>
            <consortium name="The Broad Institute Genome Sequencing Center for Infectious Disease"/>
            <person name="Wu L."/>
            <person name="Ma J."/>
        </authorList>
    </citation>
    <scope>NUCLEOTIDE SEQUENCE [LARGE SCALE GENOMIC DNA]</scope>
    <source>
        <strain evidence="2">CGMCC 1.16026</strain>
    </source>
</reference>
<comment type="caution">
    <text evidence="1">The sequence shown here is derived from an EMBL/GenBank/DDBJ whole genome shotgun (WGS) entry which is preliminary data.</text>
</comment>
<dbReference type="RefSeq" id="WP_263371910.1">
    <property type="nucleotide sequence ID" value="NZ_JAGSYD010000003.1"/>
</dbReference>
<organism evidence="1 2">
    <name type="scientific">Granulicella cerasi</name>
    <dbReference type="NCBI Taxonomy" id="741063"/>
    <lineage>
        <taxon>Bacteria</taxon>
        <taxon>Pseudomonadati</taxon>
        <taxon>Acidobacteriota</taxon>
        <taxon>Terriglobia</taxon>
        <taxon>Terriglobales</taxon>
        <taxon>Acidobacteriaceae</taxon>
        <taxon>Granulicella</taxon>
    </lineage>
</organism>